<evidence type="ECO:0000256" key="1">
    <source>
        <dbReference type="SAM" id="MobiDB-lite"/>
    </source>
</evidence>
<dbReference type="GO" id="GO:0003677">
    <property type="term" value="F:DNA binding"/>
    <property type="evidence" value="ECO:0007669"/>
    <property type="project" value="UniProtKB-KW"/>
</dbReference>
<sequence>MLAEHDLRREERGQLTPASSCSLTSTCPHHKGTEPFPGWILSTKPIALGSDGCSTGLQNHSPHDHSQSGLWIEREALGGEKGAESSLPGFYTPTRLPIRAQGAPRGLYSDQAELTAGQVLYIEWNLLDAASRINFSSLFKNV</sequence>
<keyword evidence="2" id="KW-0371">Homeobox</keyword>
<feature type="region of interest" description="Disordered" evidence="1">
    <location>
        <begin position="1"/>
        <end position="26"/>
    </location>
</feature>
<protein>
    <submittedName>
        <fullName evidence="2">Homeobox protein CDX-1</fullName>
    </submittedName>
</protein>
<evidence type="ECO:0000313" key="2">
    <source>
        <dbReference type="EMBL" id="BAK61955.1"/>
    </source>
</evidence>
<feature type="compositionally biased region" description="Basic and acidic residues" evidence="1">
    <location>
        <begin position="1"/>
        <end position="13"/>
    </location>
</feature>
<dbReference type="AlphaFoldDB" id="G2HDZ7"/>
<dbReference type="EMBL" id="AK304961">
    <property type="protein sequence ID" value="BAK61955.1"/>
    <property type="molecule type" value="mRNA"/>
</dbReference>
<proteinExistence type="evidence at transcript level"/>
<accession>G2HDZ7</accession>
<name>G2HDZ7_PANTR</name>
<organism evidence="2">
    <name type="scientific">Pan troglodytes</name>
    <name type="common">Chimpanzee</name>
    <dbReference type="NCBI Taxonomy" id="9598"/>
    <lineage>
        <taxon>Eukaryota</taxon>
        <taxon>Metazoa</taxon>
        <taxon>Chordata</taxon>
        <taxon>Craniata</taxon>
        <taxon>Vertebrata</taxon>
        <taxon>Euteleostomi</taxon>
        <taxon>Mammalia</taxon>
        <taxon>Eutheria</taxon>
        <taxon>Euarchontoglires</taxon>
        <taxon>Primates</taxon>
        <taxon>Haplorrhini</taxon>
        <taxon>Catarrhini</taxon>
        <taxon>Hominidae</taxon>
        <taxon>Pan</taxon>
    </lineage>
</organism>
<feature type="compositionally biased region" description="Polar residues" evidence="1">
    <location>
        <begin position="16"/>
        <end position="26"/>
    </location>
</feature>
<reference evidence="2" key="1">
    <citation type="journal article" date="2011" name="Funct. Integr. Genomics">
        <title>Major chimpanzee-specific structural changes in sperm development-associated genes.</title>
        <authorList>
            <person name="Kim R.N."/>
            <person name="Kim D.W."/>
            <person name="Choi S.H."/>
            <person name="Chae S.H."/>
            <person name="Nam S.H."/>
            <person name="Kim D.W."/>
            <person name="Kim A."/>
            <person name="Kang A."/>
            <person name="Park K.H."/>
            <person name="Lee Y.S."/>
            <person name="Hirai M."/>
            <person name="Suzuki Y."/>
            <person name="Sugano S."/>
            <person name="Hashimoto K."/>
            <person name="Kim D.S."/>
            <person name="Park H.S."/>
        </authorList>
    </citation>
    <scope>NUCLEOTIDE SEQUENCE</scope>
    <source>
        <tissue evidence="2">Testis</tissue>
    </source>
</reference>